<dbReference type="AlphaFoldDB" id="A0A0A8Y525"/>
<dbReference type="EMBL" id="GBRH01278017">
    <property type="protein sequence ID" value="JAD19878.1"/>
    <property type="molecule type" value="Transcribed_RNA"/>
</dbReference>
<evidence type="ECO:0000313" key="1">
    <source>
        <dbReference type="EMBL" id="JAD19878.1"/>
    </source>
</evidence>
<sequence>MHITCQCSKIVKCLLVMISP</sequence>
<organism evidence="1">
    <name type="scientific">Arundo donax</name>
    <name type="common">Giant reed</name>
    <name type="synonym">Donax arundinaceus</name>
    <dbReference type="NCBI Taxonomy" id="35708"/>
    <lineage>
        <taxon>Eukaryota</taxon>
        <taxon>Viridiplantae</taxon>
        <taxon>Streptophyta</taxon>
        <taxon>Embryophyta</taxon>
        <taxon>Tracheophyta</taxon>
        <taxon>Spermatophyta</taxon>
        <taxon>Magnoliopsida</taxon>
        <taxon>Liliopsida</taxon>
        <taxon>Poales</taxon>
        <taxon>Poaceae</taxon>
        <taxon>PACMAD clade</taxon>
        <taxon>Arundinoideae</taxon>
        <taxon>Arundineae</taxon>
        <taxon>Arundo</taxon>
    </lineage>
</organism>
<reference evidence="1" key="1">
    <citation type="submission" date="2014-09" db="EMBL/GenBank/DDBJ databases">
        <authorList>
            <person name="Magalhaes I.L.F."/>
            <person name="Oliveira U."/>
            <person name="Santos F.R."/>
            <person name="Vidigal T.H.D.A."/>
            <person name="Brescovit A.D."/>
            <person name="Santos A.J."/>
        </authorList>
    </citation>
    <scope>NUCLEOTIDE SEQUENCE</scope>
    <source>
        <tissue evidence="1">Shoot tissue taken approximately 20 cm above the soil surface</tissue>
    </source>
</reference>
<accession>A0A0A8Y525</accession>
<protein>
    <submittedName>
        <fullName evidence="1">Uncharacterized protein</fullName>
    </submittedName>
</protein>
<name>A0A0A8Y525_ARUDO</name>
<proteinExistence type="predicted"/>
<reference evidence="1" key="2">
    <citation type="journal article" date="2015" name="Data Brief">
        <title>Shoot transcriptome of the giant reed, Arundo donax.</title>
        <authorList>
            <person name="Barrero R.A."/>
            <person name="Guerrero F.D."/>
            <person name="Moolhuijzen P."/>
            <person name="Goolsby J.A."/>
            <person name="Tidwell J."/>
            <person name="Bellgard S.E."/>
            <person name="Bellgard M.I."/>
        </authorList>
    </citation>
    <scope>NUCLEOTIDE SEQUENCE</scope>
    <source>
        <tissue evidence="1">Shoot tissue taken approximately 20 cm above the soil surface</tissue>
    </source>
</reference>